<evidence type="ECO:0000259" key="10">
    <source>
        <dbReference type="Pfam" id="PF09976"/>
    </source>
</evidence>
<dbReference type="GO" id="GO:0044877">
    <property type="term" value="F:protein-containing complex binding"/>
    <property type="evidence" value="ECO:0007669"/>
    <property type="project" value="InterPro"/>
</dbReference>
<dbReference type="OrthoDB" id="9789675at2"/>
<evidence type="ECO:0000256" key="8">
    <source>
        <dbReference type="ARBA" id="ARBA00024235"/>
    </source>
</evidence>
<gene>
    <name evidence="11" type="ORF">CRV10_00240</name>
</gene>
<dbReference type="InterPro" id="IPR011990">
    <property type="entry name" value="TPR-like_helical_dom_sf"/>
</dbReference>
<dbReference type="InterPro" id="IPR026039">
    <property type="entry name" value="YfgM"/>
</dbReference>
<dbReference type="RefSeq" id="WP_136129844.1">
    <property type="nucleotide sequence ID" value="NZ_PDKU01000001.1"/>
</dbReference>
<evidence type="ECO:0000256" key="2">
    <source>
        <dbReference type="ARBA" id="ARBA00022475"/>
    </source>
</evidence>
<dbReference type="Proteomes" id="UP000296144">
    <property type="component" value="Unassembled WGS sequence"/>
</dbReference>
<evidence type="ECO:0000256" key="7">
    <source>
        <dbReference type="ARBA" id="ARBA00024197"/>
    </source>
</evidence>
<keyword evidence="6" id="KW-0143">Chaperone</keyword>
<organism evidence="11 12">
    <name type="scientific">Candidatus Pantoea edessiphila</name>
    <dbReference type="NCBI Taxonomy" id="2044610"/>
    <lineage>
        <taxon>Bacteria</taxon>
        <taxon>Pseudomonadati</taxon>
        <taxon>Pseudomonadota</taxon>
        <taxon>Gammaproteobacteria</taxon>
        <taxon>Enterobacterales</taxon>
        <taxon>Erwiniaceae</taxon>
        <taxon>Pantoea</taxon>
    </lineage>
</organism>
<dbReference type="Gene3D" id="1.25.40.10">
    <property type="entry name" value="Tetratricopeptide repeat domain"/>
    <property type="match status" value="1"/>
</dbReference>
<dbReference type="AlphaFoldDB" id="A0A2P5SWJ4"/>
<evidence type="ECO:0000256" key="4">
    <source>
        <dbReference type="ARBA" id="ARBA00022989"/>
    </source>
</evidence>
<proteinExistence type="inferred from homology"/>
<reference evidence="11 12" key="1">
    <citation type="journal article" date="2018" name="Genome Biol. Evol.">
        <title>Cladogenesis and Genomic Streamlining in Extracellular Endosymbionts of Tropical Stink Bugs.</title>
        <authorList>
            <person name="Otero-Bravo A."/>
            <person name="Goffredi S."/>
            <person name="Sabree Z.L."/>
        </authorList>
    </citation>
    <scope>NUCLEOTIDE SEQUENCE [LARGE SCALE GENOMIC DNA]</scope>
    <source>
        <strain evidence="11 12">SoEL</strain>
    </source>
</reference>
<feature type="domain" description="Ancillary SecYEG translocon subunit/Cell division coordinator CpoB TPR" evidence="10">
    <location>
        <begin position="27"/>
        <end position="213"/>
    </location>
</feature>
<evidence type="ECO:0000313" key="12">
    <source>
        <dbReference type="Proteomes" id="UP000296144"/>
    </source>
</evidence>
<dbReference type="GO" id="GO:0005886">
    <property type="term" value="C:plasma membrane"/>
    <property type="evidence" value="ECO:0007669"/>
    <property type="project" value="UniProtKB-SubCell"/>
</dbReference>
<evidence type="ECO:0000256" key="6">
    <source>
        <dbReference type="ARBA" id="ARBA00023186"/>
    </source>
</evidence>
<evidence type="ECO:0000256" key="3">
    <source>
        <dbReference type="ARBA" id="ARBA00022692"/>
    </source>
</evidence>
<sequence>MHSNETKTLNIIKEFIYKKKKILMISIIFFISMCMFIISGWLFVYQKSNENVITTKDLLEQYQRIISSLQVNQSKNFLSELSLKEIDNFIYNNKNVYGSMVGMILAKHYIIHNKFDKAILSLKTILKFTKDINLQSLINLRLARIQIEQNKFDEALKTLDCIKDDSWSVVASDLRGEILFSKGNKDLAKKEWNKISNSNISPIYNQIIQMKINK</sequence>
<keyword evidence="4 9" id="KW-1133">Transmembrane helix</keyword>
<keyword evidence="12" id="KW-1185">Reference proteome</keyword>
<comment type="similarity">
    <text evidence="7">Belongs to the YfgM family.</text>
</comment>
<feature type="transmembrane region" description="Helical" evidence="9">
    <location>
        <begin position="21"/>
        <end position="44"/>
    </location>
</feature>
<evidence type="ECO:0000256" key="9">
    <source>
        <dbReference type="SAM" id="Phobius"/>
    </source>
</evidence>
<dbReference type="InterPro" id="IPR018704">
    <property type="entry name" value="SecYEG/CpoB_TPR"/>
</dbReference>
<keyword evidence="5 9" id="KW-0472">Membrane</keyword>
<protein>
    <recommendedName>
        <fullName evidence="8">Ancillary SecYEG translocon subunit</fullName>
    </recommendedName>
</protein>
<dbReference type="SUPFAM" id="SSF48452">
    <property type="entry name" value="TPR-like"/>
    <property type="match status" value="1"/>
</dbReference>
<comment type="subcellular location">
    <subcellularLocation>
        <location evidence="1">Cell membrane</location>
        <topology evidence="1">Single-pass type II membrane protein</topology>
    </subcellularLocation>
</comment>
<comment type="caution">
    <text evidence="11">The sequence shown here is derived from an EMBL/GenBank/DDBJ whole genome shotgun (WGS) entry which is preliminary data.</text>
</comment>
<evidence type="ECO:0000313" key="11">
    <source>
        <dbReference type="EMBL" id="PPI86681.1"/>
    </source>
</evidence>
<keyword evidence="3 9" id="KW-0812">Transmembrane</keyword>
<evidence type="ECO:0000256" key="5">
    <source>
        <dbReference type="ARBA" id="ARBA00023136"/>
    </source>
</evidence>
<dbReference type="EMBL" id="PDKU01000001">
    <property type="protein sequence ID" value="PPI86681.1"/>
    <property type="molecule type" value="Genomic_DNA"/>
</dbReference>
<name>A0A2P5SWJ4_9GAMM</name>
<evidence type="ECO:0000256" key="1">
    <source>
        <dbReference type="ARBA" id="ARBA00004401"/>
    </source>
</evidence>
<accession>A0A2P5SWJ4</accession>
<dbReference type="PANTHER" id="PTHR38035">
    <property type="entry name" value="UPF0070 PROTEIN YFGM"/>
    <property type="match status" value="1"/>
</dbReference>
<dbReference type="PANTHER" id="PTHR38035:SF1">
    <property type="entry name" value="ANCILLARY SECYEG TRANSLOCON SUBUNIT"/>
    <property type="match status" value="1"/>
</dbReference>
<dbReference type="Pfam" id="PF09976">
    <property type="entry name" value="TPR_21"/>
    <property type="match status" value="1"/>
</dbReference>
<keyword evidence="2" id="KW-1003">Cell membrane</keyword>